<dbReference type="Proteomes" id="UP000243053">
    <property type="component" value="Unassembled WGS sequence"/>
</dbReference>
<evidence type="ECO:0000256" key="2">
    <source>
        <dbReference type="ARBA" id="ARBA00023002"/>
    </source>
</evidence>
<dbReference type="NCBIfam" id="TIGR00014">
    <property type="entry name" value="arsC"/>
    <property type="match status" value="1"/>
</dbReference>
<dbReference type="AlphaFoldDB" id="A0A1Y5EE93"/>
<proteinExistence type="inferred from homology"/>
<comment type="catalytic activity">
    <reaction evidence="4">
        <text>[glutaredoxin]-dithiol + arsenate + glutathione + H(+) = glutathionyl-S-S-[glutaredoxin] + arsenite + H2O</text>
        <dbReference type="Rhea" id="RHEA:22016"/>
        <dbReference type="Rhea" id="RHEA-COMP:10729"/>
        <dbReference type="Rhea" id="RHEA-COMP:17668"/>
        <dbReference type="ChEBI" id="CHEBI:15377"/>
        <dbReference type="ChEBI" id="CHEBI:15378"/>
        <dbReference type="ChEBI" id="CHEBI:29242"/>
        <dbReference type="ChEBI" id="CHEBI:29950"/>
        <dbReference type="ChEBI" id="CHEBI:48597"/>
        <dbReference type="ChEBI" id="CHEBI:57925"/>
        <dbReference type="ChEBI" id="CHEBI:146199"/>
        <dbReference type="EC" id="1.20.4.1"/>
    </reaction>
</comment>
<sequence length="118" mass="13287">MFTIYHNPRCSKSRQTLALLEEQAQKSQQEITVVEYLKAPLDHAQIKQLLAQLNCSAIEMMRVKEAEFTENNLKGANEEALINAMASTAKLIERPIVTDGSKAIIGRPPENVLTFFKQ</sequence>
<dbReference type="PANTHER" id="PTHR30041:SF4">
    <property type="entry name" value="ARSENATE REDUCTASE"/>
    <property type="match status" value="1"/>
</dbReference>
<gene>
    <name evidence="5" type="ORF">A9Q75_10050</name>
</gene>
<accession>A0A1Y5EE93</accession>
<keyword evidence="2 4" id="KW-0560">Oxidoreductase</keyword>
<dbReference type="InterPro" id="IPR006659">
    <property type="entry name" value="Arsenate_reductase"/>
</dbReference>
<dbReference type="InterPro" id="IPR006660">
    <property type="entry name" value="Arsenate_reductase-like"/>
</dbReference>
<dbReference type="PANTHER" id="PTHR30041">
    <property type="entry name" value="ARSENATE REDUCTASE"/>
    <property type="match status" value="1"/>
</dbReference>
<dbReference type="EC" id="1.20.4.1" evidence="4"/>
<organism evidence="5 6">
    <name type="scientific">Colwellia psychrerythraea</name>
    <name type="common">Vibrio psychroerythus</name>
    <dbReference type="NCBI Taxonomy" id="28229"/>
    <lineage>
        <taxon>Bacteria</taxon>
        <taxon>Pseudomonadati</taxon>
        <taxon>Pseudomonadota</taxon>
        <taxon>Gammaproteobacteria</taxon>
        <taxon>Alteromonadales</taxon>
        <taxon>Colwelliaceae</taxon>
        <taxon>Colwellia</taxon>
    </lineage>
</organism>
<reference evidence="6" key="1">
    <citation type="journal article" date="2017" name="Proc. Natl. Acad. Sci. U.S.A.">
        <title>Simulation of Deepwater Horizon oil plume reveals substrate specialization within a complex community of hydrocarbon degraders.</title>
        <authorList>
            <person name="Hu P."/>
            <person name="Dubinsky E.A."/>
            <person name="Probst A.J."/>
            <person name="Wang J."/>
            <person name="Sieber C.M.K."/>
            <person name="Tom L.M."/>
            <person name="Gardinali P."/>
            <person name="Banfield J.F."/>
            <person name="Atlas R.M."/>
            <person name="Andersen G.L."/>
        </authorList>
    </citation>
    <scope>NUCLEOTIDE SEQUENCE [LARGE SCALE GENOMIC DNA]</scope>
</reference>
<comment type="similarity">
    <text evidence="1 3 4">Belongs to the ArsC family.</text>
</comment>
<dbReference type="Gene3D" id="3.40.30.10">
    <property type="entry name" value="Glutaredoxin"/>
    <property type="match status" value="1"/>
</dbReference>
<dbReference type="CDD" id="cd03034">
    <property type="entry name" value="ArsC_ArsC"/>
    <property type="match status" value="1"/>
</dbReference>
<name>A0A1Y5EE93_COLPS</name>
<dbReference type="GO" id="GO:0008794">
    <property type="term" value="F:arsenate reductase (glutaredoxin) activity"/>
    <property type="evidence" value="ECO:0007669"/>
    <property type="project" value="UniProtKB-UniRule"/>
</dbReference>
<dbReference type="SUPFAM" id="SSF52833">
    <property type="entry name" value="Thioredoxin-like"/>
    <property type="match status" value="1"/>
</dbReference>
<comment type="caution">
    <text evidence="5">The sequence shown here is derived from an EMBL/GenBank/DDBJ whole genome shotgun (WGS) entry which is preliminary data.</text>
</comment>
<evidence type="ECO:0000313" key="6">
    <source>
        <dbReference type="Proteomes" id="UP000243053"/>
    </source>
</evidence>
<dbReference type="InterPro" id="IPR036249">
    <property type="entry name" value="Thioredoxin-like_sf"/>
</dbReference>
<evidence type="ECO:0000313" key="5">
    <source>
        <dbReference type="EMBL" id="OUR80670.1"/>
    </source>
</evidence>
<dbReference type="Pfam" id="PF03960">
    <property type="entry name" value="ArsC"/>
    <property type="match status" value="1"/>
</dbReference>
<dbReference type="EMBL" id="MAAF01000058">
    <property type="protein sequence ID" value="OUR80670.1"/>
    <property type="molecule type" value="Genomic_DNA"/>
</dbReference>
<evidence type="ECO:0000256" key="3">
    <source>
        <dbReference type="PROSITE-ProRule" id="PRU01282"/>
    </source>
</evidence>
<protein>
    <recommendedName>
        <fullName evidence="4">Arsenate reductase</fullName>
        <ecNumber evidence="4">1.20.4.1</ecNumber>
    </recommendedName>
</protein>
<evidence type="ECO:0000256" key="4">
    <source>
        <dbReference type="RuleBase" id="RU362029"/>
    </source>
</evidence>
<evidence type="ECO:0000256" key="1">
    <source>
        <dbReference type="ARBA" id="ARBA00007198"/>
    </source>
</evidence>
<dbReference type="PROSITE" id="PS51353">
    <property type="entry name" value="ARSC"/>
    <property type="match status" value="1"/>
</dbReference>